<evidence type="ECO:0000256" key="3">
    <source>
        <dbReference type="ARBA" id="ARBA00022679"/>
    </source>
</evidence>
<comment type="caution">
    <text evidence="8">The sequence shown here is derived from an EMBL/GenBank/DDBJ whole genome shotgun (WGS) entry which is preliminary data.</text>
</comment>
<dbReference type="InterPro" id="IPR000092">
    <property type="entry name" value="Polyprenyl_synt"/>
</dbReference>
<dbReference type="STRING" id="6832.A0A553NSE9"/>
<keyword evidence="4" id="KW-0479">Metal-binding</keyword>
<comment type="cofactor">
    <cofactor evidence="1">
        <name>Mg(2+)</name>
        <dbReference type="ChEBI" id="CHEBI:18420"/>
    </cofactor>
</comment>
<dbReference type="AlphaFoldDB" id="A0A553NSE9"/>
<keyword evidence="6" id="KW-0414">Isoprene biosynthesis</keyword>
<dbReference type="GO" id="GO:1990234">
    <property type="term" value="C:transferase complex"/>
    <property type="evidence" value="ECO:0007669"/>
    <property type="project" value="TreeGrafter"/>
</dbReference>
<dbReference type="CDD" id="cd00685">
    <property type="entry name" value="Trans_IPPS_HT"/>
    <property type="match status" value="1"/>
</dbReference>
<dbReference type="OMA" id="HAMWDDY"/>
<reference evidence="8 9" key="1">
    <citation type="journal article" date="2018" name="Nat. Ecol. Evol.">
        <title>Genomic signatures of mitonuclear coevolution across populations of Tigriopus californicus.</title>
        <authorList>
            <person name="Barreto F.S."/>
            <person name="Watson E.T."/>
            <person name="Lima T.G."/>
            <person name="Willett C.S."/>
            <person name="Edmands S."/>
            <person name="Li W."/>
            <person name="Burton R.S."/>
        </authorList>
    </citation>
    <scope>NUCLEOTIDE SEQUENCE [LARGE SCALE GENOMIC DNA]</scope>
    <source>
        <strain evidence="8 9">San Diego</strain>
    </source>
</reference>
<comment type="similarity">
    <text evidence="2 7">Belongs to the FPP/GGPP synthase family.</text>
</comment>
<evidence type="ECO:0000313" key="8">
    <source>
        <dbReference type="EMBL" id="TRY68365.1"/>
    </source>
</evidence>
<evidence type="ECO:0000256" key="6">
    <source>
        <dbReference type="ARBA" id="ARBA00023229"/>
    </source>
</evidence>
<dbReference type="PANTHER" id="PTHR12001:SF69">
    <property type="entry name" value="ALL TRANS-POLYPRENYL-DIPHOSPHATE SYNTHASE PDSS1"/>
    <property type="match status" value="1"/>
</dbReference>
<dbReference type="GO" id="GO:0006744">
    <property type="term" value="P:ubiquinone biosynthetic process"/>
    <property type="evidence" value="ECO:0007669"/>
    <property type="project" value="TreeGrafter"/>
</dbReference>
<dbReference type="OrthoDB" id="9927103at2759"/>
<keyword evidence="9" id="KW-1185">Reference proteome</keyword>
<dbReference type="Gene3D" id="1.10.600.10">
    <property type="entry name" value="Farnesyl Diphosphate Synthase"/>
    <property type="match status" value="1"/>
</dbReference>
<evidence type="ECO:0000256" key="2">
    <source>
        <dbReference type="ARBA" id="ARBA00006706"/>
    </source>
</evidence>
<dbReference type="PANTHER" id="PTHR12001">
    <property type="entry name" value="GERANYLGERANYL PYROPHOSPHATE SYNTHASE"/>
    <property type="match status" value="1"/>
</dbReference>
<organism evidence="8 9">
    <name type="scientific">Tigriopus californicus</name>
    <name type="common">Marine copepod</name>
    <dbReference type="NCBI Taxonomy" id="6832"/>
    <lineage>
        <taxon>Eukaryota</taxon>
        <taxon>Metazoa</taxon>
        <taxon>Ecdysozoa</taxon>
        <taxon>Arthropoda</taxon>
        <taxon>Crustacea</taxon>
        <taxon>Multicrustacea</taxon>
        <taxon>Hexanauplia</taxon>
        <taxon>Copepoda</taxon>
        <taxon>Harpacticoida</taxon>
        <taxon>Harpacticidae</taxon>
        <taxon>Tigriopus</taxon>
    </lineage>
</organism>
<dbReference type="SFLD" id="SFLDS00005">
    <property type="entry name" value="Isoprenoid_Synthase_Type_I"/>
    <property type="match status" value="1"/>
</dbReference>
<keyword evidence="3 7" id="KW-0808">Transferase</keyword>
<keyword evidence="5" id="KW-0460">Magnesium</keyword>
<gene>
    <name evidence="8" type="ORF">TCAL_04434</name>
</gene>
<dbReference type="InterPro" id="IPR033749">
    <property type="entry name" value="Polyprenyl_synt_CS"/>
</dbReference>
<dbReference type="GO" id="GO:0005739">
    <property type="term" value="C:mitochondrion"/>
    <property type="evidence" value="ECO:0007669"/>
    <property type="project" value="TreeGrafter"/>
</dbReference>
<evidence type="ECO:0000313" key="9">
    <source>
        <dbReference type="Proteomes" id="UP000318571"/>
    </source>
</evidence>
<evidence type="ECO:0000256" key="4">
    <source>
        <dbReference type="ARBA" id="ARBA00022723"/>
    </source>
</evidence>
<proteinExistence type="inferred from homology"/>
<dbReference type="GO" id="GO:0004659">
    <property type="term" value="F:prenyltransferase activity"/>
    <property type="evidence" value="ECO:0007669"/>
    <property type="project" value="InterPro"/>
</dbReference>
<dbReference type="PROSITE" id="PS00723">
    <property type="entry name" value="POLYPRENYL_SYNTHASE_1"/>
    <property type="match status" value="1"/>
</dbReference>
<evidence type="ECO:0000256" key="1">
    <source>
        <dbReference type="ARBA" id="ARBA00001946"/>
    </source>
</evidence>
<name>A0A553NSE9_TIGCA</name>
<dbReference type="GO" id="GO:0042811">
    <property type="term" value="P:pheromone biosynthetic process"/>
    <property type="evidence" value="ECO:0007669"/>
    <property type="project" value="UniProtKB-ARBA"/>
</dbReference>
<dbReference type="InterPro" id="IPR008949">
    <property type="entry name" value="Isoprenoid_synthase_dom_sf"/>
</dbReference>
<dbReference type="GO" id="GO:0046872">
    <property type="term" value="F:metal ion binding"/>
    <property type="evidence" value="ECO:0007669"/>
    <property type="project" value="UniProtKB-KW"/>
</dbReference>
<evidence type="ECO:0000256" key="5">
    <source>
        <dbReference type="ARBA" id="ARBA00022842"/>
    </source>
</evidence>
<dbReference type="Proteomes" id="UP000318571">
    <property type="component" value="Chromosome 1"/>
</dbReference>
<dbReference type="SUPFAM" id="SSF48576">
    <property type="entry name" value="Terpenoid synthases"/>
    <property type="match status" value="1"/>
</dbReference>
<dbReference type="Pfam" id="PF00348">
    <property type="entry name" value="polyprenyl_synt"/>
    <property type="match status" value="1"/>
</dbReference>
<protein>
    <submittedName>
        <fullName evidence="8">Uncharacterized protein</fullName>
    </submittedName>
</protein>
<dbReference type="EMBL" id="VCGU01000010">
    <property type="protein sequence ID" value="TRY68365.1"/>
    <property type="molecule type" value="Genomic_DNA"/>
</dbReference>
<evidence type="ECO:0000256" key="7">
    <source>
        <dbReference type="RuleBase" id="RU004466"/>
    </source>
</evidence>
<accession>A0A553NSE9</accession>
<sequence>MNTQLKPTVSRLFRQWSQKRSSSSSKSLQAYPGIIMNKDVHPPHKQTQGDEIRAIFRGINVDVLSYGPKDAIEVTNVAKHYFNTEGKNVRSNMTLLMAKAVSTHLGLQLDFNLFKDQMKVAQAAEMYHTASLMHDDVLDHADLRRGQPSVNSLWGELSSVYGGDFTMGLATSEVAKLKNDEVFHSMSKILESLVIGELQQMSATRPLTDSSAHRFQRYLTKTFNKTASLMAYSCQSVAILTECKAGPDRTLSKMAFNYGKDLGVAFQLVDDWLDFVADAELLGKPSAADLKLGLATAPVLFASEEYPLEMEPLIHRKFARPNDAERALKIVMKSEGLDKTKALAEQFCQSAIHEIRPLKSSLAKQNLEDLAELVLDRIK</sequence>
<dbReference type="GO" id="GO:0008299">
    <property type="term" value="P:isoprenoid biosynthetic process"/>
    <property type="evidence" value="ECO:0007669"/>
    <property type="project" value="UniProtKB-KW"/>
</dbReference>